<keyword evidence="9" id="KW-1185">Reference proteome</keyword>
<dbReference type="InterPro" id="IPR007886">
    <property type="entry name" value="AlaDH/PNT_N"/>
</dbReference>
<feature type="domain" description="Alanine dehydrogenase/pyridine nucleotide transhydrogenase N-terminal" evidence="7">
    <location>
        <begin position="4"/>
        <end position="110"/>
    </location>
</feature>
<dbReference type="GO" id="GO:0005886">
    <property type="term" value="C:plasma membrane"/>
    <property type="evidence" value="ECO:0007669"/>
    <property type="project" value="TreeGrafter"/>
</dbReference>
<evidence type="ECO:0000259" key="7">
    <source>
        <dbReference type="SMART" id="SM01003"/>
    </source>
</evidence>
<keyword evidence="5" id="KW-0520">NAD</keyword>
<evidence type="ECO:0000256" key="4">
    <source>
        <dbReference type="ARBA" id="ARBA00022967"/>
    </source>
</evidence>
<organism evidence="8 9">
    <name type="scientific">Limimaricola litoreus</name>
    <dbReference type="NCBI Taxonomy" id="2955316"/>
    <lineage>
        <taxon>Bacteria</taxon>
        <taxon>Pseudomonadati</taxon>
        <taxon>Pseudomonadota</taxon>
        <taxon>Alphaproteobacteria</taxon>
        <taxon>Rhodobacterales</taxon>
        <taxon>Paracoccaceae</taxon>
        <taxon>Limimaricola</taxon>
    </lineage>
</organism>
<feature type="non-terminal residue" evidence="8">
    <location>
        <position position="110"/>
    </location>
</feature>
<evidence type="ECO:0000256" key="5">
    <source>
        <dbReference type="ARBA" id="ARBA00023027"/>
    </source>
</evidence>
<evidence type="ECO:0000256" key="2">
    <source>
        <dbReference type="ARBA" id="ARBA00012943"/>
    </source>
</evidence>
<dbReference type="SUPFAM" id="SSF52283">
    <property type="entry name" value="Formate/glycerate dehydrogenase catalytic domain-like"/>
    <property type="match status" value="1"/>
</dbReference>
<dbReference type="Proteomes" id="UP001139477">
    <property type="component" value="Unassembled WGS sequence"/>
</dbReference>
<dbReference type="GO" id="GO:0008750">
    <property type="term" value="F:proton-translocating NAD(P)+ transhydrogenase activity"/>
    <property type="evidence" value="ECO:0007669"/>
    <property type="project" value="UniProtKB-EC"/>
</dbReference>
<dbReference type="Gene3D" id="3.40.50.720">
    <property type="entry name" value="NAD(P)-binding Rossmann-like Domain"/>
    <property type="match status" value="1"/>
</dbReference>
<evidence type="ECO:0000313" key="9">
    <source>
        <dbReference type="Proteomes" id="UP001139477"/>
    </source>
</evidence>
<dbReference type="EC" id="7.1.1.1" evidence="2"/>
<dbReference type="Pfam" id="PF05222">
    <property type="entry name" value="AlaDh_PNT_N"/>
    <property type="match status" value="1"/>
</dbReference>
<sequence length="110" mass="11440">MRIGAPREVAAGEARVSMTPASARDLAKLGHACLIEAGAGVAAGFTDAAYEDAGVTVVPDAATLWREAEIVTKVRPPMDAELGLLREGQTLISFFYPGQNAEALGRAKDA</sequence>
<dbReference type="GO" id="GO:0006740">
    <property type="term" value="P:NADPH regeneration"/>
    <property type="evidence" value="ECO:0007669"/>
    <property type="project" value="TreeGrafter"/>
</dbReference>
<dbReference type="EMBL" id="JAMYXC010000038">
    <property type="protein sequence ID" value="MCP1167521.1"/>
    <property type="molecule type" value="Genomic_DNA"/>
</dbReference>
<name>A0A9X2JQE6_9RHOB</name>
<dbReference type="PANTHER" id="PTHR10160:SF19">
    <property type="entry name" value="PROTON-TRANSLOCATING NAD(P)(+) TRANSHYDROGENASE"/>
    <property type="match status" value="1"/>
</dbReference>
<evidence type="ECO:0000256" key="6">
    <source>
        <dbReference type="ARBA" id="ARBA00048202"/>
    </source>
</evidence>
<evidence type="ECO:0000256" key="1">
    <source>
        <dbReference type="ARBA" id="ARBA00003943"/>
    </source>
</evidence>
<dbReference type="AlphaFoldDB" id="A0A9X2JQE6"/>
<dbReference type="PANTHER" id="PTHR10160">
    <property type="entry name" value="NAD(P) TRANSHYDROGENASE"/>
    <property type="match status" value="1"/>
</dbReference>
<evidence type="ECO:0000256" key="3">
    <source>
        <dbReference type="ARBA" id="ARBA00022857"/>
    </source>
</evidence>
<comment type="function">
    <text evidence="1">The transhydrogenation between NADH and NADP is coupled to respiration and ATP hydrolysis and functions as a proton pump across the membrane.</text>
</comment>
<reference evidence="8" key="1">
    <citation type="submission" date="2022-06" db="EMBL/GenBank/DDBJ databases">
        <title>Limimaricola sediminis sp. nov., isolated from an intertidal sediment.</title>
        <authorList>
            <person name="Shao X."/>
        </authorList>
    </citation>
    <scope>NUCLEOTIDE SEQUENCE</scope>
    <source>
        <strain evidence="8">ASW11-118</strain>
    </source>
</reference>
<dbReference type="SMART" id="SM01003">
    <property type="entry name" value="AlaDh_PNT_N"/>
    <property type="match status" value="1"/>
</dbReference>
<comment type="catalytic activity">
    <reaction evidence="6">
        <text>NAD(+) + NADPH + H(+)(in) = NADH + NADP(+) + H(+)(out)</text>
        <dbReference type="Rhea" id="RHEA:47992"/>
        <dbReference type="ChEBI" id="CHEBI:15378"/>
        <dbReference type="ChEBI" id="CHEBI:57540"/>
        <dbReference type="ChEBI" id="CHEBI:57783"/>
        <dbReference type="ChEBI" id="CHEBI:57945"/>
        <dbReference type="ChEBI" id="CHEBI:58349"/>
        <dbReference type="EC" id="7.1.1.1"/>
    </reaction>
</comment>
<comment type="caution">
    <text evidence="8">The sequence shown here is derived from an EMBL/GenBank/DDBJ whole genome shotgun (WGS) entry which is preliminary data.</text>
</comment>
<evidence type="ECO:0000313" key="8">
    <source>
        <dbReference type="EMBL" id="MCP1167521.1"/>
    </source>
</evidence>
<protein>
    <recommendedName>
        <fullName evidence="2">proton-translocating NAD(P)(+) transhydrogenase</fullName>
        <ecNumber evidence="2">7.1.1.1</ecNumber>
    </recommendedName>
</protein>
<keyword evidence="3" id="KW-0521">NADP</keyword>
<proteinExistence type="predicted"/>
<keyword evidence="4" id="KW-1278">Translocase</keyword>
<gene>
    <name evidence="8" type="ORF">NHG85_03080</name>
</gene>
<accession>A0A9X2JQE6</accession>
<dbReference type="GO" id="GO:0050661">
    <property type="term" value="F:NADP binding"/>
    <property type="evidence" value="ECO:0007669"/>
    <property type="project" value="TreeGrafter"/>
</dbReference>